<evidence type="ECO:0000256" key="3">
    <source>
        <dbReference type="ARBA" id="ARBA00022448"/>
    </source>
</evidence>
<evidence type="ECO:0000259" key="5">
    <source>
        <dbReference type="Pfam" id="PF25917"/>
    </source>
</evidence>
<dbReference type="SUPFAM" id="SSF111369">
    <property type="entry name" value="HlyD-like secretion proteins"/>
    <property type="match status" value="1"/>
</dbReference>
<evidence type="ECO:0000256" key="2">
    <source>
        <dbReference type="ARBA" id="ARBA00009477"/>
    </source>
</evidence>
<dbReference type="NCBIfam" id="TIGR01730">
    <property type="entry name" value="RND_mfp"/>
    <property type="match status" value="1"/>
</dbReference>
<proteinExistence type="inferred from homology"/>
<dbReference type="Gene3D" id="2.40.50.100">
    <property type="match status" value="1"/>
</dbReference>
<dbReference type="InterPro" id="IPR058792">
    <property type="entry name" value="Beta-barrel_RND_2"/>
</dbReference>
<evidence type="ECO:0000259" key="6">
    <source>
        <dbReference type="Pfam" id="PF25954"/>
    </source>
</evidence>
<evidence type="ECO:0000313" key="8">
    <source>
        <dbReference type="EMBL" id="EDY20206.1"/>
    </source>
</evidence>
<dbReference type="InterPro" id="IPR058625">
    <property type="entry name" value="MdtA-like_BSH"/>
</dbReference>
<feature type="domain" description="Multidrug resistance protein MdtA-like alpha-helical hairpin" evidence="4">
    <location>
        <begin position="99"/>
        <end position="158"/>
    </location>
</feature>
<organism evidence="8 9">
    <name type="scientific">Chthoniobacter flavus Ellin428</name>
    <dbReference type="NCBI Taxonomy" id="497964"/>
    <lineage>
        <taxon>Bacteria</taxon>
        <taxon>Pseudomonadati</taxon>
        <taxon>Verrucomicrobiota</taxon>
        <taxon>Spartobacteria</taxon>
        <taxon>Chthoniobacterales</taxon>
        <taxon>Chthoniobacteraceae</taxon>
        <taxon>Chthoniobacter</taxon>
    </lineage>
</organism>
<dbReference type="eggNOG" id="COG0845">
    <property type="taxonomic scope" value="Bacteria"/>
</dbReference>
<dbReference type="InterPro" id="IPR006143">
    <property type="entry name" value="RND_pump_MFP"/>
</dbReference>
<dbReference type="Gene3D" id="2.40.420.20">
    <property type="match status" value="1"/>
</dbReference>
<evidence type="ECO:0000313" key="9">
    <source>
        <dbReference type="Proteomes" id="UP000005824"/>
    </source>
</evidence>
<evidence type="ECO:0000259" key="7">
    <source>
        <dbReference type="Pfam" id="PF25967"/>
    </source>
</evidence>
<evidence type="ECO:0000259" key="4">
    <source>
        <dbReference type="Pfam" id="PF25876"/>
    </source>
</evidence>
<dbReference type="PANTHER" id="PTHR30469:SF11">
    <property type="entry name" value="BLL4320 PROTEIN"/>
    <property type="match status" value="1"/>
</dbReference>
<gene>
    <name evidence="8" type="ORF">CfE428DRAFT_2130</name>
</gene>
<dbReference type="EMBL" id="ABVL01000005">
    <property type="protein sequence ID" value="EDY20206.1"/>
    <property type="molecule type" value="Genomic_DNA"/>
</dbReference>
<dbReference type="Pfam" id="PF25967">
    <property type="entry name" value="RND-MFP_C"/>
    <property type="match status" value="1"/>
</dbReference>
<accession>B4CZP2</accession>
<protein>
    <submittedName>
        <fullName evidence="8">Efflux transporter, RND family, MFP subunit</fullName>
    </submittedName>
</protein>
<comment type="caution">
    <text evidence="8">The sequence shown here is derived from an EMBL/GenBank/DDBJ whole genome shotgun (WGS) entry which is preliminary data.</text>
</comment>
<dbReference type="Gene3D" id="1.10.287.470">
    <property type="entry name" value="Helix hairpin bin"/>
    <property type="match status" value="1"/>
</dbReference>
<comment type="subcellular location">
    <subcellularLocation>
        <location evidence="1">Cell envelope</location>
    </subcellularLocation>
</comment>
<dbReference type="Gene3D" id="2.40.30.170">
    <property type="match status" value="1"/>
</dbReference>
<reference evidence="8 9" key="1">
    <citation type="journal article" date="2011" name="J. Bacteriol.">
        <title>Genome sequence of Chthoniobacter flavus Ellin428, an aerobic heterotrophic soil bacterium.</title>
        <authorList>
            <person name="Kant R."/>
            <person name="van Passel M.W."/>
            <person name="Palva A."/>
            <person name="Lucas S."/>
            <person name="Lapidus A."/>
            <person name="Glavina Del Rio T."/>
            <person name="Dalin E."/>
            <person name="Tice H."/>
            <person name="Bruce D."/>
            <person name="Goodwin L."/>
            <person name="Pitluck S."/>
            <person name="Larimer F.W."/>
            <person name="Land M.L."/>
            <person name="Hauser L."/>
            <person name="Sangwan P."/>
            <person name="de Vos W.M."/>
            <person name="Janssen P.H."/>
            <person name="Smidt H."/>
        </authorList>
    </citation>
    <scope>NUCLEOTIDE SEQUENCE [LARGE SCALE GENOMIC DNA]</scope>
    <source>
        <strain evidence="8 9">Ellin428</strain>
    </source>
</reference>
<dbReference type="Pfam" id="PF25876">
    <property type="entry name" value="HH_MFP_RND"/>
    <property type="match status" value="1"/>
</dbReference>
<dbReference type="InterPro" id="IPR058627">
    <property type="entry name" value="MdtA-like_C"/>
</dbReference>
<dbReference type="GO" id="GO:1990281">
    <property type="term" value="C:efflux pump complex"/>
    <property type="evidence" value="ECO:0007669"/>
    <property type="project" value="TreeGrafter"/>
</dbReference>
<dbReference type="Proteomes" id="UP000005824">
    <property type="component" value="Unassembled WGS sequence"/>
</dbReference>
<evidence type="ECO:0000256" key="1">
    <source>
        <dbReference type="ARBA" id="ARBA00004196"/>
    </source>
</evidence>
<keyword evidence="9" id="KW-1185">Reference proteome</keyword>
<feature type="domain" description="Multidrug resistance protein MdtA-like C-terminal permuted SH3" evidence="7">
    <location>
        <begin position="278"/>
        <end position="340"/>
    </location>
</feature>
<feature type="domain" description="CusB-like beta-barrel" evidence="6">
    <location>
        <begin position="196"/>
        <end position="267"/>
    </location>
</feature>
<dbReference type="AlphaFoldDB" id="B4CZP2"/>
<dbReference type="InterPro" id="IPR058624">
    <property type="entry name" value="MdtA-like_HH"/>
</dbReference>
<dbReference type="Pfam" id="PF25917">
    <property type="entry name" value="BSH_RND"/>
    <property type="match status" value="1"/>
</dbReference>
<dbReference type="Pfam" id="PF25954">
    <property type="entry name" value="Beta-barrel_RND_2"/>
    <property type="match status" value="1"/>
</dbReference>
<feature type="domain" description="Multidrug resistance protein MdtA-like barrel-sandwich hybrid" evidence="5">
    <location>
        <begin position="65"/>
        <end position="184"/>
    </location>
</feature>
<name>B4CZP2_9BACT</name>
<dbReference type="FunFam" id="2.40.30.170:FF:000010">
    <property type="entry name" value="Efflux RND transporter periplasmic adaptor subunit"/>
    <property type="match status" value="1"/>
</dbReference>
<comment type="similarity">
    <text evidence="2">Belongs to the membrane fusion protein (MFP) (TC 8.A.1) family.</text>
</comment>
<sequence>MIVMLVVVFSCIAGIGYAKKVMVMKAIEAHKNFAMPPVAVTTLVVKGQKWQPVLSAVGSLRAVNGVTVSTDLAGIVSEINFESGAAVKKGASLIQLDTQQEEAQLHAAEAKLEWTKVDMDRKRDLVAKKTISPSDWDSAQSEYRQAVANVDTAKAVIARKHIVAPFDGYLGIRQVNLGQYLNPGASIVPLQSLDPIYVEFNLPQQDLGQLAVGKKLRLRAADIEGEFEGEINAIDSRVDDATRNVMVQGTARNPDHKLRPGMYVNVDVLLPEKDSVLAIPVSSVNYAPYGDSVYVVKPAADGKPGLEVEQHVVKLGPARGDQVSVLSGIQDGDEVVTSGGFKLCPHAAVQVNNAVTPDNSLTPKPNDT</sequence>
<dbReference type="GO" id="GO:0015562">
    <property type="term" value="F:efflux transmembrane transporter activity"/>
    <property type="evidence" value="ECO:0007669"/>
    <property type="project" value="TreeGrafter"/>
</dbReference>
<dbReference type="InParanoid" id="B4CZP2"/>
<dbReference type="PANTHER" id="PTHR30469">
    <property type="entry name" value="MULTIDRUG RESISTANCE PROTEIN MDTA"/>
    <property type="match status" value="1"/>
</dbReference>
<dbReference type="STRING" id="497964.CfE428DRAFT_2130"/>
<keyword evidence="3" id="KW-0813">Transport</keyword>